<evidence type="ECO:0000256" key="3">
    <source>
        <dbReference type="ARBA" id="ARBA00039793"/>
    </source>
</evidence>
<dbReference type="GO" id="GO:0006272">
    <property type="term" value="P:leading strand elongation"/>
    <property type="evidence" value="ECO:0007669"/>
    <property type="project" value="TreeGrafter"/>
</dbReference>
<dbReference type="CDD" id="cd22928">
    <property type="entry name" value="HFD_POLE3_DPB4"/>
    <property type="match status" value="1"/>
</dbReference>
<comment type="subcellular location">
    <subcellularLocation>
        <location evidence="1">Nucleus</location>
    </subcellularLocation>
</comment>
<dbReference type="SUPFAM" id="SSF47113">
    <property type="entry name" value="Histone-fold"/>
    <property type="match status" value="1"/>
</dbReference>
<dbReference type="GO" id="GO:0031490">
    <property type="term" value="F:chromatin DNA binding"/>
    <property type="evidence" value="ECO:0007669"/>
    <property type="project" value="TreeGrafter"/>
</dbReference>
<dbReference type="AlphaFoldDB" id="A0A5S6QF09"/>
<dbReference type="STRING" id="70415.A0A5S6QF09"/>
<dbReference type="Proteomes" id="UP000046395">
    <property type="component" value="Unassembled WGS sequence"/>
</dbReference>
<evidence type="ECO:0000313" key="7">
    <source>
        <dbReference type="WBParaSite" id="TMUE_1000005487.1"/>
    </source>
</evidence>
<keyword evidence="6" id="KW-1185">Reference proteome</keyword>
<feature type="region of interest" description="Disordered" evidence="4">
    <location>
        <begin position="89"/>
        <end position="115"/>
    </location>
</feature>
<dbReference type="PANTHER" id="PTHR46172">
    <property type="entry name" value="DNA POLYMERASE EPSILON SUBUNIT 3"/>
    <property type="match status" value="1"/>
</dbReference>
<reference evidence="7" key="1">
    <citation type="submission" date="2019-12" db="UniProtKB">
        <authorList>
            <consortium name="WormBaseParasite"/>
        </authorList>
    </citation>
    <scope>IDENTIFICATION</scope>
</reference>
<dbReference type="GO" id="GO:0006974">
    <property type="term" value="P:DNA damage response"/>
    <property type="evidence" value="ECO:0007669"/>
    <property type="project" value="TreeGrafter"/>
</dbReference>
<dbReference type="GO" id="GO:0008622">
    <property type="term" value="C:epsilon DNA polymerase complex"/>
    <property type="evidence" value="ECO:0007669"/>
    <property type="project" value="TreeGrafter"/>
</dbReference>
<feature type="domain" description="Transcription factor CBF/NF-Y/archaeal histone" evidence="5">
    <location>
        <begin position="11"/>
        <end position="69"/>
    </location>
</feature>
<accession>A0A5S6QF09</accession>
<evidence type="ECO:0000259" key="5">
    <source>
        <dbReference type="Pfam" id="PF00808"/>
    </source>
</evidence>
<keyword evidence="2" id="KW-0539">Nucleus</keyword>
<organism evidence="6 7">
    <name type="scientific">Trichuris muris</name>
    <name type="common">Mouse whipworm</name>
    <dbReference type="NCBI Taxonomy" id="70415"/>
    <lineage>
        <taxon>Eukaryota</taxon>
        <taxon>Metazoa</taxon>
        <taxon>Ecdysozoa</taxon>
        <taxon>Nematoda</taxon>
        <taxon>Enoplea</taxon>
        <taxon>Dorylaimia</taxon>
        <taxon>Trichinellida</taxon>
        <taxon>Trichuridae</taxon>
        <taxon>Trichuris</taxon>
    </lineage>
</organism>
<dbReference type="InterPro" id="IPR051377">
    <property type="entry name" value="DNA_Pol-Epsilon_Subunit"/>
</dbReference>
<dbReference type="GO" id="GO:0046982">
    <property type="term" value="F:protein heterodimerization activity"/>
    <property type="evidence" value="ECO:0007669"/>
    <property type="project" value="InterPro"/>
</dbReference>
<dbReference type="GO" id="GO:0008623">
    <property type="term" value="C:CHRAC"/>
    <property type="evidence" value="ECO:0007669"/>
    <property type="project" value="TreeGrafter"/>
</dbReference>
<evidence type="ECO:0000313" key="6">
    <source>
        <dbReference type="Proteomes" id="UP000046395"/>
    </source>
</evidence>
<dbReference type="PANTHER" id="PTHR46172:SF1">
    <property type="entry name" value="DNA POLYMERASE EPSILON SUBUNIT 3"/>
    <property type="match status" value="1"/>
</dbReference>
<sequence>MDDIAILNLSSAAVLRLAKEATPFTASFAHDAKTAISHAATLFILYGSTKASKIALGQKRKTVQAADVMKFLKTNGFASIAAKLALPENGTTTSASETDCATSDVVGKEKNDENT</sequence>
<dbReference type="InterPro" id="IPR009072">
    <property type="entry name" value="Histone-fold"/>
</dbReference>
<evidence type="ECO:0000256" key="4">
    <source>
        <dbReference type="SAM" id="MobiDB-lite"/>
    </source>
</evidence>
<protein>
    <recommendedName>
        <fullName evidence="3">DNA polymerase epsilon subunit 3</fullName>
    </recommendedName>
</protein>
<feature type="compositionally biased region" description="Polar residues" evidence="4">
    <location>
        <begin position="89"/>
        <end position="101"/>
    </location>
</feature>
<evidence type="ECO:0000256" key="1">
    <source>
        <dbReference type="ARBA" id="ARBA00004123"/>
    </source>
</evidence>
<dbReference type="Gene3D" id="1.10.20.10">
    <property type="entry name" value="Histone, subunit A"/>
    <property type="match status" value="1"/>
</dbReference>
<dbReference type="Pfam" id="PF00808">
    <property type="entry name" value="CBFD_NFYB_HMF"/>
    <property type="match status" value="1"/>
</dbReference>
<feature type="compositionally biased region" description="Basic and acidic residues" evidence="4">
    <location>
        <begin position="106"/>
        <end position="115"/>
    </location>
</feature>
<name>A0A5S6QF09_TRIMR</name>
<proteinExistence type="predicted"/>
<dbReference type="WBParaSite" id="TMUE_1000005487.1">
    <property type="protein sequence ID" value="TMUE_1000005487.1"/>
    <property type="gene ID" value="WBGene00288750"/>
</dbReference>
<dbReference type="InterPro" id="IPR003958">
    <property type="entry name" value="CBFA_NFYB_domain"/>
</dbReference>
<evidence type="ECO:0000256" key="2">
    <source>
        <dbReference type="ARBA" id="ARBA00023242"/>
    </source>
</evidence>
<dbReference type="GO" id="GO:0031507">
    <property type="term" value="P:heterochromatin formation"/>
    <property type="evidence" value="ECO:0007669"/>
    <property type="project" value="TreeGrafter"/>
</dbReference>